<proteinExistence type="predicted"/>
<dbReference type="Proteomes" id="UP001526430">
    <property type="component" value="Unassembled WGS sequence"/>
</dbReference>
<dbReference type="EMBL" id="JAPFQI010000029">
    <property type="protein sequence ID" value="MCW8088229.1"/>
    <property type="molecule type" value="Genomic_DNA"/>
</dbReference>
<organism evidence="2 3">
    <name type="scientific">Sabulicella glaciei</name>
    <dbReference type="NCBI Taxonomy" id="2984948"/>
    <lineage>
        <taxon>Bacteria</taxon>
        <taxon>Pseudomonadati</taxon>
        <taxon>Pseudomonadota</taxon>
        <taxon>Alphaproteobacteria</taxon>
        <taxon>Acetobacterales</taxon>
        <taxon>Acetobacteraceae</taxon>
        <taxon>Sabulicella</taxon>
    </lineage>
</organism>
<comment type="caution">
    <text evidence="2">The sequence shown here is derived from an EMBL/GenBank/DDBJ whole genome shotgun (WGS) entry which is preliminary data.</text>
</comment>
<evidence type="ECO:0000256" key="1">
    <source>
        <dbReference type="SAM" id="MobiDB-lite"/>
    </source>
</evidence>
<name>A0ABT3P1E1_9PROT</name>
<evidence type="ECO:0000313" key="3">
    <source>
        <dbReference type="Proteomes" id="UP001526430"/>
    </source>
</evidence>
<gene>
    <name evidence="2" type="ORF">OF850_21790</name>
</gene>
<feature type="region of interest" description="Disordered" evidence="1">
    <location>
        <begin position="1"/>
        <end position="28"/>
    </location>
</feature>
<feature type="compositionally biased region" description="Basic and acidic residues" evidence="1">
    <location>
        <begin position="9"/>
        <end position="28"/>
    </location>
</feature>
<evidence type="ECO:0000313" key="2">
    <source>
        <dbReference type="EMBL" id="MCW8088229.1"/>
    </source>
</evidence>
<dbReference type="Pfam" id="PF14384">
    <property type="entry name" value="BrnA_antitoxin"/>
    <property type="match status" value="1"/>
</dbReference>
<reference evidence="2 3" key="1">
    <citation type="submission" date="2022-10" db="EMBL/GenBank/DDBJ databases">
        <title>Roseococcus glaciei nov., sp. nov., isolated from glacier.</title>
        <authorList>
            <person name="Liu Q."/>
            <person name="Xin Y.-H."/>
        </authorList>
    </citation>
    <scope>NUCLEOTIDE SEQUENCE [LARGE SCALE GENOMIC DNA]</scope>
    <source>
        <strain evidence="2 3">MDT2-1-1</strain>
    </source>
</reference>
<dbReference type="RefSeq" id="WP_301592428.1">
    <property type="nucleotide sequence ID" value="NZ_JAPFQI010000029.1"/>
</dbReference>
<keyword evidence="3" id="KW-1185">Reference proteome</keyword>
<accession>A0ABT3P1E1</accession>
<sequence length="109" mass="12591">MNAGGIKRFTREELRAKREKGESRSDLDAVRRMSEAELETSIAEDPDWKDVPRDWWKDALPVMPGPKKLLSLRLDPDVVDWFRAEGPGYQTRMNAVLRAYMQARTKQSA</sequence>
<protein>
    <submittedName>
        <fullName evidence="2">BrnA antitoxin family protein</fullName>
    </submittedName>
</protein>
<dbReference type="InterPro" id="IPR025528">
    <property type="entry name" value="BrnA_antitoxin"/>
</dbReference>